<evidence type="ECO:0000313" key="2">
    <source>
        <dbReference type="EMBL" id="TKC87731.1"/>
    </source>
</evidence>
<dbReference type="InterPro" id="IPR029463">
    <property type="entry name" value="Lys_MEP"/>
</dbReference>
<evidence type="ECO:0000259" key="1">
    <source>
        <dbReference type="Pfam" id="PF14521"/>
    </source>
</evidence>
<evidence type="ECO:0000313" key="3">
    <source>
        <dbReference type="Proteomes" id="UP000305539"/>
    </source>
</evidence>
<dbReference type="Gene3D" id="3.40.390.10">
    <property type="entry name" value="Collagenase (Catalytic Domain)"/>
    <property type="match status" value="1"/>
</dbReference>
<organism evidence="2 3">
    <name type="scientific">Trinickia terrae</name>
    <dbReference type="NCBI Taxonomy" id="2571161"/>
    <lineage>
        <taxon>Bacteria</taxon>
        <taxon>Pseudomonadati</taxon>
        <taxon>Pseudomonadota</taxon>
        <taxon>Betaproteobacteria</taxon>
        <taxon>Burkholderiales</taxon>
        <taxon>Burkholderiaceae</taxon>
        <taxon>Trinickia</taxon>
    </lineage>
</organism>
<protein>
    <recommendedName>
        <fullName evidence="1">Lysine-specific metallo-endopeptidase domain-containing protein</fullName>
    </recommendedName>
</protein>
<sequence length="415" mass="46679">MAFKSGAERFDEALGTLLSLGAKNGEEIYKGYKGVLEWLGQQANPVAAKGVAGSQISVGGVFSDDHPMAKEIRRTLRALLLLLVTRYGLTQSELKAIKRKYDGSRSPAQLNEIVSSIKEKSSRIRNLSVLIDSKVYRHAGELGMPDVAQVLRAGRDSGSRVLGEAYAYMNSASDDKNFYSPWFGDWDAKGKNGEYGGKMYREVVKDKLKKVLDAYLSKSLSFTAEKYGSLNANVYATAVPQSYEDFIGRNYIEVDLGRHFFTSTSSHSSEIVRDDALFADVLERLFRLNGEEEAIESAYRKAVMDGDFHWADKEGPARLAYDRDARLRDVQERKDRNKERLPRDPPGRPKRISVTGVILHEATHQVVKTTDVKISGEAMYGPNYCRWLSKNHPDQALLNADSYRLFCEEFLLPRY</sequence>
<name>A0A4U1I3A7_9BURK</name>
<dbReference type="Proteomes" id="UP000305539">
    <property type="component" value="Unassembled WGS sequence"/>
</dbReference>
<accession>A0A4U1I3A7</accession>
<keyword evidence="3" id="KW-1185">Reference proteome</keyword>
<comment type="caution">
    <text evidence="2">The sequence shown here is derived from an EMBL/GenBank/DDBJ whole genome shotgun (WGS) entry which is preliminary data.</text>
</comment>
<feature type="domain" description="Lysine-specific metallo-endopeptidase" evidence="1">
    <location>
        <begin position="353"/>
        <end position="407"/>
    </location>
</feature>
<dbReference type="OrthoDB" id="8841651at2"/>
<dbReference type="InterPro" id="IPR024079">
    <property type="entry name" value="MetalloPept_cat_dom_sf"/>
</dbReference>
<dbReference type="SUPFAM" id="SSF55486">
    <property type="entry name" value="Metalloproteases ('zincins'), catalytic domain"/>
    <property type="match status" value="1"/>
</dbReference>
<dbReference type="RefSeq" id="WP_136895994.1">
    <property type="nucleotide sequence ID" value="NZ_SWJE01000008.1"/>
</dbReference>
<dbReference type="AlphaFoldDB" id="A0A4U1I3A7"/>
<dbReference type="Pfam" id="PF14521">
    <property type="entry name" value="Aspzincin_M35"/>
    <property type="match status" value="1"/>
</dbReference>
<proteinExistence type="predicted"/>
<dbReference type="EMBL" id="SWJE01000008">
    <property type="protein sequence ID" value="TKC87731.1"/>
    <property type="molecule type" value="Genomic_DNA"/>
</dbReference>
<reference evidence="2 3" key="1">
    <citation type="submission" date="2019-04" db="EMBL/GenBank/DDBJ databases">
        <title>Trinickia sp. 7GSK02, isolated from subtropical forest soil.</title>
        <authorList>
            <person name="Gao Z.-H."/>
            <person name="Qiu L.-H."/>
        </authorList>
    </citation>
    <scope>NUCLEOTIDE SEQUENCE [LARGE SCALE GENOMIC DNA]</scope>
    <source>
        <strain evidence="2 3">7GSK02</strain>
    </source>
</reference>
<gene>
    <name evidence="2" type="ORF">FAZ69_15700</name>
</gene>
<dbReference type="GO" id="GO:0004222">
    <property type="term" value="F:metalloendopeptidase activity"/>
    <property type="evidence" value="ECO:0007669"/>
    <property type="project" value="InterPro"/>
</dbReference>